<evidence type="ECO:0000256" key="2">
    <source>
        <dbReference type="ARBA" id="ARBA00022840"/>
    </source>
</evidence>
<gene>
    <name evidence="3" type="ORF">PACLA_8A044710</name>
</gene>
<dbReference type="AlphaFoldDB" id="A0A6S7HGF5"/>
<dbReference type="PROSITE" id="PS00107">
    <property type="entry name" value="PROTEIN_KINASE_ATP"/>
    <property type="match status" value="1"/>
</dbReference>
<dbReference type="PANTHER" id="PTHR44329">
    <property type="entry name" value="SERINE/THREONINE-PROTEIN KINASE TNNI3K-RELATED"/>
    <property type="match status" value="1"/>
</dbReference>
<comment type="caution">
    <text evidence="3">The sequence shown here is derived from an EMBL/GenBank/DDBJ whole genome shotgun (WGS) entry which is preliminary data.</text>
</comment>
<evidence type="ECO:0000313" key="3">
    <source>
        <dbReference type="EMBL" id="CAB4004154.1"/>
    </source>
</evidence>
<feature type="non-terminal residue" evidence="3">
    <location>
        <position position="1"/>
    </location>
</feature>
<dbReference type="PANTHER" id="PTHR44329:SF298">
    <property type="entry name" value="MIXED LINEAGE KINASE DOMAIN-LIKE PROTEIN"/>
    <property type="match status" value="1"/>
</dbReference>
<evidence type="ECO:0000313" key="4">
    <source>
        <dbReference type="Proteomes" id="UP001152795"/>
    </source>
</evidence>
<dbReference type="Pfam" id="PF00069">
    <property type="entry name" value="Pkinase"/>
    <property type="match status" value="1"/>
</dbReference>
<dbReference type="OrthoDB" id="4062651at2759"/>
<dbReference type="PROSITE" id="PS00109">
    <property type="entry name" value="PROTEIN_KINASE_TYR"/>
    <property type="match status" value="1"/>
</dbReference>
<dbReference type="InterPro" id="IPR017441">
    <property type="entry name" value="Protein_kinase_ATP_BS"/>
</dbReference>
<keyword evidence="1" id="KW-0547">Nucleotide-binding</keyword>
<dbReference type="InterPro" id="IPR051681">
    <property type="entry name" value="Ser/Thr_Kinases-Pseudokinases"/>
</dbReference>
<organism evidence="3 4">
    <name type="scientific">Paramuricea clavata</name>
    <name type="common">Red gorgonian</name>
    <name type="synonym">Violescent sea-whip</name>
    <dbReference type="NCBI Taxonomy" id="317549"/>
    <lineage>
        <taxon>Eukaryota</taxon>
        <taxon>Metazoa</taxon>
        <taxon>Cnidaria</taxon>
        <taxon>Anthozoa</taxon>
        <taxon>Octocorallia</taxon>
        <taxon>Malacalcyonacea</taxon>
        <taxon>Plexauridae</taxon>
        <taxon>Paramuricea</taxon>
    </lineage>
</organism>
<sequence length="635" mass="73439">TSCLCSRVVTNFFEKMLKNDRDIWENDMTTEQLLAIMIELCWRQISRSFTKSLQVQAMCDVGFEILALLTKPLYVIIRNISLNLSLQITCFMYAKAMKTALFFNLVASLQPLIDKSSYLIYIKTTLELSGLSLNLVALKVSNLPGVVHGRVEIIPVLNETRSGLLCSYSPTESEIPRQIFNANIVQPFREHIRFEFCSFINASYSSDVLVTAIACLGSILIDCYIMQRAKRAVFLFICIVQMKSTKENEIQGTNHEQKTEEHLMKKNIKYKKGNEILPAKKINESLEKGSRDETIDPTSELRRLRKENDDIKKEIINKDAIIQIFQNDSKMKENMRLHRDNDIMRREIQDLREKTDERKSEVQNLQQQVREEQKRATYQIRYIQQEKENEIQQLREENIKKNNENRQLREENIKTDNEIRELRQENADIIEDFISTIFADSKSVVVSNEKLGTGAWGTVYTGDFYGTTVAVKKFHQIILSPHNKKIIQREIEIASQCRHPNLLQFICATENYQHHLLIVTERMDMTLRTLLEQRAREKSRLEYQEIKSISLDVACGLNYLHSKTPKPIIHRDISSANVLLFIKNGEVRRAKISDYGSANIMQACNTPNPGAAIYAAPEARQAQQDPKNGKPERNH</sequence>
<reference evidence="3" key="1">
    <citation type="submission" date="2020-04" db="EMBL/GenBank/DDBJ databases">
        <authorList>
            <person name="Alioto T."/>
            <person name="Alioto T."/>
            <person name="Gomez Garrido J."/>
        </authorList>
    </citation>
    <scope>NUCLEOTIDE SEQUENCE</scope>
    <source>
        <strain evidence="3">A484AB</strain>
    </source>
</reference>
<accession>A0A6S7HGF5</accession>
<dbReference type="GO" id="GO:0097527">
    <property type="term" value="P:necroptotic signaling pathway"/>
    <property type="evidence" value="ECO:0007669"/>
    <property type="project" value="TreeGrafter"/>
</dbReference>
<dbReference type="InterPro" id="IPR011009">
    <property type="entry name" value="Kinase-like_dom_sf"/>
</dbReference>
<dbReference type="GO" id="GO:0004672">
    <property type="term" value="F:protein kinase activity"/>
    <property type="evidence" value="ECO:0007669"/>
    <property type="project" value="InterPro"/>
</dbReference>
<dbReference type="InterPro" id="IPR000719">
    <property type="entry name" value="Prot_kinase_dom"/>
</dbReference>
<name>A0A6S7HGF5_PARCT</name>
<dbReference type="Proteomes" id="UP001152795">
    <property type="component" value="Unassembled WGS sequence"/>
</dbReference>
<dbReference type="EMBL" id="CACRXK020004820">
    <property type="protein sequence ID" value="CAB4004154.1"/>
    <property type="molecule type" value="Genomic_DNA"/>
</dbReference>
<evidence type="ECO:0000256" key="1">
    <source>
        <dbReference type="ARBA" id="ARBA00022741"/>
    </source>
</evidence>
<proteinExistence type="predicted"/>
<dbReference type="PROSITE" id="PS50011">
    <property type="entry name" value="PROTEIN_KINASE_DOM"/>
    <property type="match status" value="1"/>
</dbReference>
<keyword evidence="2" id="KW-0067">ATP-binding</keyword>
<dbReference type="Gene3D" id="1.10.510.10">
    <property type="entry name" value="Transferase(Phosphotransferase) domain 1"/>
    <property type="match status" value="1"/>
</dbReference>
<keyword evidence="4" id="KW-1185">Reference proteome</keyword>
<dbReference type="SUPFAM" id="SSF56112">
    <property type="entry name" value="Protein kinase-like (PK-like)"/>
    <property type="match status" value="1"/>
</dbReference>
<keyword evidence="3" id="KW-0418">Kinase</keyword>
<dbReference type="InterPro" id="IPR008266">
    <property type="entry name" value="Tyr_kinase_AS"/>
</dbReference>
<keyword evidence="3" id="KW-0808">Transferase</keyword>
<dbReference type="Gene3D" id="3.30.200.20">
    <property type="entry name" value="Phosphorylase Kinase, domain 1"/>
    <property type="match status" value="1"/>
</dbReference>
<dbReference type="GO" id="GO:0005524">
    <property type="term" value="F:ATP binding"/>
    <property type="evidence" value="ECO:0007669"/>
    <property type="project" value="UniProtKB-UniRule"/>
</dbReference>
<protein>
    <submittedName>
        <fullName evidence="3">Probable serine threonine- kinase DDB_G0271682</fullName>
    </submittedName>
</protein>